<dbReference type="Proteomes" id="UP000658514">
    <property type="component" value="Unassembled WGS sequence"/>
</dbReference>
<dbReference type="PANTHER" id="PTHR24363">
    <property type="entry name" value="SERINE/THREONINE PROTEIN KINASE"/>
    <property type="match status" value="1"/>
</dbReference>
<evidence type="ECO:0000256" key="3">
    <source>
        <dbReference type="ARBA" id="ARBA00022679"/>
    </source>
</evidence>
<sequence length="353" mass="39628">MELDVRNGYQGDIPFNKYPDFSQHGYQVLQELGRNREAGRTTYLAQTIKTNQKVVIKEFRLTHAIADLSGVKAYEREIQILQQLNHPQIPRYLDCFATAGNFYMLQEYKNALSLGLQRKFEPEEVKQIAISLLEILMYLQQRVNPIIHRDIKPENILVDEKLNAYLVDFGLAQNQGEKMTLSSLTEGTPGFISPEEYFGYSLTAASDLYSLGVTLICLITHTRAGDIHKLINPEYRGNFQHKLSPKISPYFKAWLLKMVAHKRQHRYANAAAALTALKPIAAIGNGTALETLTAAVKSRKKSFVFGLATLGTLALAGKNLAIAQSAVINTQVLEASDRASLNSHLNRLQKTRH</sequence>
<dbReference type="InterPro" id="IPR008271">
    <property type="entry name" value="Ser/Thr_kinase_AS"/>
</dbReference>
<name>A0ABR8A740_9CYAN</name>
<dbReference type="Gene3D" id="3.30.200.20">
    <property type="entry name" value="Phosphorylase Kinase, domain 1"/>
    <property type="match status" value="1"/>
</dbReference>
<comment type="catalytic activity">
    <reaction evidence="8">
        <text>L-seryl-[protein] + ATP = O-phospho-L-seryl-[protein] + ADP + H(+)</text>
        <dbReference type="Rhea" id="RHEA:17989"/>
        <dbReference type="Rhea" id="RHEA-COMP:9863"/>
        <dbReference type="Rhea" id="RHEA-COMP:11604"/>
        <dbReference type="ChEBI" id="CHEBI:15378"/>
        <dbReference type="ChEBI" id="CHEBI:29999"/>
        <dbReference type="ChEBI" id="CHEBI:30616"/>
        <dbReference type="ChEBI" id="CHEBI:83421"/>
        <dbReference type="ChEBI" id="CHEBI:456216"/>
        <dbReference type="EC" id="2.7.11.1"/>
    </reaction>
</comment>
<organism evidence="10 11">
    <name type="scientific">Calothrix parietina FACHB-288</name>
    <dbReference type="NCBI Taxonomy" id="2692896"/>
    <lineage>
        <taxon>Bacteria</taxon>
        <taxon>Bacillati</taxon>
        <taxon>Cyanobacteriota</taxon>
        <taxon>Cyanophyceae</taxon>
        <taxon>Nostocales</taxon>
        <taxon>Calotrichaceae</taxon>
        <taxon>Calothrix</taxon>
    </lineage>
</organism>
<keyword evidence="11" id="KW-1185">Reference proteome</keyword>
<dbReference type="PROSITE" id="PS50011">
    <property type="entry name" value="PROTEIN_KINASE_DOM"/>
    <property type="match status" value="1"/>
</dbReference>
<evidence type="ECO:0000256" key="5">
    <source>
        <dbReference type="ARBA" id="ARBA00022777"/>
    </source>
</evidence>
<comment type="catalytic activity">
    <reaction evidence="7">
        <text>L-threonyl-[protein] + ATP = O-phospho-L-threonyl-[protein] + ADP + H(+)</text>
        <dbReference type="Rhea" id="RHEA:46608"/>
        <dbReference type="Rhea" id="RHEA-COMP:11060"/>
        <dbReference type="Rhea" id="RHEA-COMP:11605"/>
        <dbReference type="ChEBI" id="CHEBI:15378"/>
        <dbReference type="ChEBI" id="CHEBI:30013"/>
        <dbReference type="ChEBI" id="CHEBI:30616"/>
        <dbReference type="ChEBI" id="CHEBI:61977"/>
        <dbReference type="ChEBI" id="CHEBI:456216"/>
        <dbReference type="EC" id="2.7.11.1"/>
    </reaction>
</comment>
<evidence type="ECO:0000259" key="9">
    <source>
        <dbReference type="PROSITE" id="PS50011"/>
    </source>
</evidence>
<keyword evidence="6" id="KW-0067">ATP-binding</keyword>
<dbReference type="Gene3D" id="1.10.510.10">
    <property type="entry name" value="Transferase(Phosphotransferase) domain 1"/>
    <property type="match status" value="1"/>
</dbReference>
<accession>A0ABR8A740</accession>
<dbReference type="SMART" id="SM00220">
    <property type="entry name" value="S_TKc"/>
    <property type="match status" value="1"/>
</dbReference>
<evidence type="ECO:0000256" key="6">
    <source>
        <dbReference type="ARBA" id="ARBA00022840"/>
    </source>
</evidence>
<dbReference type="EMBL" id="JACJQH010000011">
    <property type="protein sequence ID" value="MBD2195639.1"/>
    <property type="molecule type" value="Genomic_DNA"/>
</dbReference>
<protein>
    <recommendedName>
        <fullName evidence="1">non-specific serine/threonine protein kinase</fullName>
        <ecNumber evidence="1">2.7.11.1</ecNumber>
    </recommendedName>
</protein>
<evidence type="ECO:0000256" key="8">
    <source>
        <dbReference type="ARBA" id="ARBA00048679"/>
    </source>
</evidence>
<dbReference type="PANTHER" id="PTHR24363:SF0">
    <property type="entry name" value="SERINE_THREONINE KINASE LIKE DOMAIN CONTAINING 1"/>
    <property type="match status" value="1"/>
</dbReference>
<evidence type="ECO:0000256" key="2">
    <source>
        <dbReference type="ARBA" id="ARBA00022527"/>
    </source>
</evidence>
<evidence type="ECO:0000256" key="7">
    <source>
        <dbReference type="ARBA" id="ARBA00047899"/>
    </source>
</evidence>
<dbReference type="GO" id="GO:0004674">
    <property type="term" value="F:protein serine/threonine kinase activity"/>
    <property type="evidence" value="ECO:0007669"/>
    <property type="project" value="UniProtKB-KW"/>
</dbReference>
<evidence type="ECO:0000313" key="10">
    <source>
        <dbReference type="EMBL" id="MBD2195639.1"/>
    </source>
</evidence>
<evidence type="ECO:0000256" key="1">
    <source>
        <dbReference type="ARBA" id="ARBA00012513"/>
    </source>
</evidence>
<keyword evidence="4" id="KW-0547">Nucleotide-binding</keyword>
<keyword evidence="5 10" id="KW-0418">Kinase</keyword>
<evidence type="ECO:0000313" key="11">
    <source>
        <dbReference type="Proteomes" id="UP000658514"/>
    </source>
</evidence>
<dbReference type="InterPro" id="IPR000719">
    <property type="entry name" value="Prot_kinase_dom"/>
</dbReference>
<proteinExistence type="predicted"/>
<dbReference type="PROSITE" id="PS00108">
    <property type="entry name" value="PROTEIN_KINASE_ST"/>
    <property type="match status" value="1"/>
</dbReference>
<reference evidence="10 11" key="1">
    <citation type="journal article" date="2020" name="ISME J.">
        <title>Comparative genomics reveals insights into cyanobacterial evolution and habitat adaptation.</title>
        <authorList>
            <person name="Chen M.Y."/>
            <person name="Teng W.K."/>
            <person name="Zhao L."/>
            <person name="Hu C.X."/>
            <person name="Zhou Y.K."/>
            <person name="Han B.P."/>
            <person name="Song L.R."/>
            <person name="Shu W.S."/>
        </authorList>
    </citation>
    <scope>NUCLEOTIDE SEQUENCE [LARGE SCALE GENOMIC DNA]</scope>
    <source>
        <strain evidence="10 11">FACHB-288</strain>
    </source>
</reference>
<keyword evidence="3" id="KW-0808">Transferase</keyword>
<dbReference type="InterPro" id="IPR011009">
    <property type="entry name" value="Kinase-like_dom_sf"/>
</dbReference>
<evidence type="ECO:0000256" key="4">
    <source>
        <dbReference type="ARBA" id="ARBA00022741"/>
    </source>
</evidence>
<comment type="caution">
    <text evidence="10">The sequence shown here is derived from an EMBL/GenBank/DDBJ whole genome shotgun (WGS) entry which is preliminary data.</text>
</comment>
<dbReference type="SUPFAM" id="SSF56112">
    <property type="entry name" value="Protein kinase-like (PK-like)"/>
    <property type="match status" value="1"/>
</dbReference>
<keyword evidence="2 10" id="KW-0723">Serine/threonine-protein kinase</keyword>
<gene>
    <name evidence="10" type="ORF">H6G24_09080</name>
</gene>
<dbReference type="RefSeq" id="WP_190539609.1">
    <property type="nucleotide sequence ID" value="NZ_CAWPNO010000013.1"/>
</dbReference>
<dbReference type="CDD" id="cd14014">
    <property type="entry name" value="STKc_PknB_like"/>
    <property type="match status" value="1"/>
</dbReference>
<feature type="domain" description="Protein kinase" evidence="9">
    <location>
        <begin position="26"/>
        <end position="281"/>
    </location>
</feature>
<dbReference type="Pfam" id="PF00069">
    <property type="entry name" value="Pkinase"/>
    <property type="match status" value="1"/>
</dbReference>
<dbReference type="EC" id="2.7.11.1" evidence="1"/>